<reference evidence="2" key="1">
    <citation type="journal article" date="2023" name="Mol. Phylogenet. Evol.">
        <title>Genome-scale phylogeny and comparative genomics of the fungal order Sordariales.</title>
        <authorList>
            <person name="Hensen N."/>
            <person name="Bonometti L."/>
            <person name="Westerberg I."/>
            <person name="Brannstrom I.O."/>
            <person name="Guillou S."/>
            <person name="Cros-Aarteil S."/>
            <person name="Calhoun S."/>
            <person name="Haridas S."/>
            <person name="Kuo A."/>
            <person name="Mondo S."/>
            <person name="Pangilinan J."/>
            <person name="Riley R."/>
            <person name="LaButti K."/>
            <person name="Andreopoulos B."/>
            <person name="Lipzen A."/>
            <person name="Chen C."/>
            <person name="Yan M."/>
            <person name="Daum C."/>
            <person name="Ng V."/>
            <person name="Clum A."/>
            <person name="Steindorff A."/>
            <person name="Ohm R.A."/>
            <person name="Martin F."/>
            <person name="Silar P."/>
            <person name="Natvig D.O."/>
            <person name="Lalanne C."/>
            <person name="Gautier V."/>
            <person name="Ament-Velasquez S.L."/>
            <person name="Kruys A."/>
            <person name="Hutchinson M.I."/>
            <person name="Powell A.J."/>
            <person name="Barry K."/>
            <person name="Miller A.N."/>
            <person name="Grigoriev I.V."/>
            <person name="Debuchy R."/>
            <person name="Gladieux P."/>
            <person name="Hiltunen Thoren M."/>
            <person name="Johannesson H."/>
        </authorList>
    </citation>
    <scope>NUCLEOTIDE SEQUENCE</scope>
    <source>
        <strain evidence="2">CBS 333.67</strain>
    </source>
</reference>
<keyword evidence="3" id="KW-1185">Reference proteome</keyword>
<dbReference type="GeneID" id="87887943"/>
<evidence type="ECO:0000256" key="1">
    <source>
        <dbReference type="SAM" id="MobiDB-lite"/>
    </source>
</evidence>
<evidence type="ECO:0000313" key="2">
    <source>
        <dbReference type="EMBL" id="KAK3307192.1"/>
    </source>
</evidence>
<sequence length="71" mass="8385">MPFDKLLNGNWRFNHPCAGGAFTKASRPYAHRCCKEGNKKPPIKQRTKRQWEEAKDMSDAKQIKRPRDREQ</sequence>
<feature type="compositionally biased region" description="Basic and acidic residues" evidence="1">
    <location>
        <begin position="49"/>
        <end position="71"/>
    </location>
</feature>
<comment type="caution">
    <text evidence="2">The sequence shown here is derived from an EMBL/GenBank/DDBJ whole genome shotgun (WGS) entry which is preliminary data.</text>
</comment>
<dbReference type="EMBL" id="JAUDZG010000003">
    <property type="protein sequence ID" value="KAK3307192.1"/>
    <property type="molecule type" value="Genomic_DNA"/>
</dbReference>
<dbReference type="RefSeq" id="XP_062722972.1">
    <property type="nucleotide sequence ID" value="XM_062869114.1"/>
</dbReference>
<protein>
    <submittedName>
        <fullName evidence="2">Uncharacterized protein</fullName>
    </submittedName>
</protein>
<organism evidence="2 3">
    <name type="scientific">Chaetomium strumarium</name>
    <dbReference type="NCBI Taxonomy" id="1170767"/>
    <lineage>
        <taxon>Eukaryota</taxon>
        <taxon>Fungi</taxon>
        <taxon>Dikarya</taxon>
        <taxon>Ascomycota</taxon>
        <taxon>Pezizomycotina</taxon>
        <taxon>Sordariomycetes</taxon>
        <taxon>Sordariomycetidae</taxon>
        <taxon>Sordariales</taxon>
        <taxon>Chaetomiaceae</taxon>
        <taxon>Chaetomium</taxon>
    </lineage>
</organism>
<reference evidence="2" key="2">
    <citation type="submission" date="2023-06" db="EMBL/GenBank/DDBJ databases">
        <authorList>
            <consortium name="Lawrence Berkeley National Laboratory"/>
            <person name="Mondo S.J."/>
            <person name="Hensen N."/>
            <person name="Bonometti L."/>
            <person name="Westerberg I."/>
            <person name="Brannstrom I.O."/>
            <person name="Guillou S."/>
            <person name="Cros-Aarteil S."/>
            <person name="Calhoun S."/>
            <person name="Haridas S."/>
            <person name="Kuo A."/>
            <person name="Pangilinan J."/>
            <person name="Riley R."/>
            <person name="Labutti K."/>
            <person name="Andreopoulos B."/>
            <person name="Lipzen A."/>
            <person name="Chen C."/>
            <person name="Yanf M."/>
            <person name="Daum C."/>
            <person name="Ng V."/>
            <person name="Clum A."/>
            <person name="Steindorff A."/>
            <person name="Ohm R."/>
            <person name="Martin F."/>
            <person name="Silar P."/>
            <person name="Natvig D."/>
            <person name="Lalanne C."/>
            <person name="Gautier V."/>
            <person name="Ament-Velasquez S.L."/>
            <person name="Kruys A."/>
            <person name="Hutchinson M.I."/>
            <person name="Powell A.J."/>
            <person name="Barry K."/>
            <person name="Miller A.N."/>
            <person name="Grigoriev I.V."/>
            <person name="Debuchy R."/>
            <person name="Gladieux P."/>
            <person name="Thoren M.H."/>
            <person name="Johannesson H."/>
        </authorList>
    </citation>
    <scope>NUCLEOTIDE SEQUENCE</scope>
    <source>
        <strain evidence="2">CBS 333.67</strain>
    </source>
</reference>
<gene>
    <name evidence="2" type="ORF">B0T15DRAFT_529562</name>
</gene>
<feature type="region of interest" description="Disordered" evidence="1">
    <location>
        <begin position="33"/>
        <end position="71"/>
    </location>
</feature>
<dbReference type="Proteomes" id="UP001273166">
    <property type="component" value="Unassembled WGS sequence"/>
</dbReference>
<name>A0AAJ0GW05_9PEZI</name>
<dbReference type="AlphaFoldDB" id="A0AAJ0GW05"/>
<proteinExistence type="predicted"/>
<accession>A0AAJ0GW05</accession>
<evidence type="ECO:0000313" key="3">
    <source>
        <dbReference type="Proteomes" id="UP001273166"/>
    </source>
</evidence>